<proteinExistence type="predicted"/>
<dbReference type="EMBL" id="JBHSSE010000009">
    <property type="protein sequence ID" value="MFC6201144.1"/>
    <property type="molecule type" value="Genomic_DNA"/>
</dbReference>
<dbReference type="Pfam" id="PF16069">
    <property type="entry name" value="DUF4811"/>
    <property type="match status" value="1"/>
</dbReference>
<dbReference type="Proteomes" id="UP001596171">
    <property type="component" value="Unassembled WGS sequence"/>
</dbReference>
<dbReference type="InterPro" id="IPR032083">
    <property type="entry name" value="DUF4811"/>
</dbReference>
<feature type="transmembrane region" description="Helical" evidence="1">
    <location>
        <begin position="28"/>
        <end position="46"/>
    </location>
</feature>
<keyword evidence="1" id="KW-0812">Transmembrane</keyword>
<keyword evidence="3" id="KW-1185">Reference proteome</keyword>
<accession>A0ABW1SIL8</accession>
<organism evidence="2 3">
    <name type="scientific">Lactiplantibacillus nangangensis</name>
    <dbReference type="NCBI Taxonomy" id="2559917"/>
    <lineage>
        <taxon>Bacteria</taxon>
        <taxon>Bacillati</taxon>
        <taxon>Bacillota</taxon>
        <taxon>Bacilli</taxon>
        <taxon>Lactobacillales</taxon>
        <taxon>Lactobacillaceae</taxon>
        <taxon>Lactiplantibacillus</taxon>
    </lineage>
</organism>
<evidence type="ECO:0000313" key="2">
    <source>
        <dbReference type="EMBL" id="MFC6201144.1"/>
    </source>
</evidence>
<sequence>MILIILSLGLIGFIVGYLAFKKGWQRHLVGDLGLVLLISAAVLMIGNDNNHWGMHQTTTTKTTQLTSAVANPYVKLLLFEPVKKSNTEKVYVYRTTDSKKRQNTAVSLTTHNQATTANVTTAKLTTKTTRWTYDNQFWRWLYADTGTHTTLVKRENTFILPKTWATLSISQAKWLETQAKAENAKAKTALKAAVTAKVTAVKTADPTLSATQLATLTKAVTQAAQKDAKKQAPALIAKLIKQAQARSIH</sequence>
<name>A0ABW1SIL8_9LACO</name>
<reference evidence="3" key="1">
    <citation type="journal article" date="2019" name="Int. J. Syst. Evol. Microbiol.">
        <title>The Global Catalogue of Microorganisms (GCM) 10K type strain sequencing project: providing services to taxonomists for standard genome sequencing and annotation.</title>
        <authorList>
            <consortium name="The Broad Institute Genomics Platform"/>
            <consortium name="The Broad Institute Genome Sequencing Center for Infectious Disease"/>
            <person name="Wu L."/>
            <person name="Ma J."/>
        </authorList>
    </citation>
    <scope>NUCLEOTIDE SEQUENCE [LARGE SCALE GENOMIC DNA]</scope>
    <source>
        <strain evidence="3">CCM 8930</strain>
    </source>
</reference>
<evidence type="ECO:0000256" key="1">
    <source>
        <dbReference type="SAM" id="Phobius"/>
    </source>
</evidence>
<keyword evidence="1" id="KW-0472">Membrane</keyword>
<keyword evidence="1" id="KW-1133">Transmembrane helix</keyword>
<protein>
    <submittedName>
        <fullName evidence="2">DUF4811 domain-containing protein</fullName>
    </submittedName>
</protein>
<gene>
    <name evidence="2" type="ORF">ACFP1L_04415</name>
</gene>
<evidence type="ECO:0000313" key="3">
    <source>
        <dbReference type="Proteomes" id="UP001596171"/>
    </source>
</evidence>
<comment type="caution">
    <text evidence="2">The sequence shown here is derived from an EMBL/GenBank/DDBJ whole genome shotgun (WGS) entry which is preliminary data.</text>
</comment>
<dbReference type="RefSeq" id="WP_137616851.1">
    <property type="nucleotide sequence ID" value="NZ_BJDI01000013.1"/>
</dbReference>